<dbReference type="InterPro" id="IPR001584">
    <property type="entry name" value="Integrase_cat-core"/>
</dbReference>
<dbReference type="GO" id="GO:0015074">
    <property type="term" value="P:DNA integration"/>
    <property type="evidence" value="ECO:0007669"/>
    <property type="project" value="InterPro"/>
</dbReference>
<dbReference type="PANTHER" id="PTHR37984:SF15">
    <property type="entry name" value="INTEGRASE CATALYTIC DOMAIN-CONTAINING PROTEIN"/>
    <property type="match status" value="1"/>
</dbReference>
<dbReference type="Proteomes" id="UP000507470">
    <property type="component" value="Unassembled WGS sequence"/>
</dbReference>
<organism evidence="2 3">
    <name type="scientific">Mytilus coruscus</name>
    <name type="common">Sea mussel</name>
    <dbReference type="NCBI Taxonomy" id="42192"/>
    <lineage>
        <taxon>Eukaryota</taxon>
        <taxon>Metazoa</taxon>
        <taxon>Spiralia</taxon>
        <taxon>Lophotrochozoa</taxon>
        <taxon>Mollusca</taxon>
        <taxon>Bivalvia</taxon>
        <taxon>Autobranchia</taxon>
        <taxon>Pteriomorphia</taxon>
        <taxon>Mytilida</taxon>
        <taxon>Mytiloidea</taxon>
        <taxon>Mytilidae</taxon>
        <taxon>Mytilinae</taxon>
        <taxon>Mytilus</taxon>
    </lineage>
</organism>
<evidence type="ECO:0000259" key="1">
    <source>
        <dbReference type="PROSITE" id="PS50994"/>
    </source>
</evidence>
<dbReference type="InterPro" id="IPR012337">
    <property type="entry name" value="RNaseH-like_sf"/>
</dbReference>
<dbReference type="Gene3D" id="3.30.420.10">
    <property type="entry name" value="Ribonuclease H-like superfamily/Ribonuclease H"/>
    <property type="match status" value="1"/>
</dbReference>
<dbReference type="FunFam" id="3.30.420.10:FF:000032">
    <property type="entry name" value="Retrovirus-related Pol polyprotein from transposon 297-like Protein"/>
    <property type="match status" value="1"/>
</dbReference>
<reference evidence="2 3" key="1">
    <citation type="submission" date="2020-06" db="EMBL/GenBank/DDBJ databases">
        <authorList>
            <person name="Li R."/>
            <person name="Bekaert M."/>
        </authorList>
    </citation>
    <scope>NUCLEOTIDE SEQUENCE [LARGE SCALE GENOMIC DNA]</scope>
    <source>
        <strain evidence="3">wild</strain>
    </source>
</reference>
<dbReference type="Pfam" id="PF00665">
    <property type="entry name" value="rve"/>
    <property type="match status" value="1"/>
</dbReference>
<name>A0A6J8APD7_MYTCO</name>
<accession>A0A6J8APD7</accession>
<dbReference type="EMBL" id="CACVKT020001765">
    <property type="protein sequence ID" value="CAC5371561.1"/>
    <property type="molecule type" value="Genomic_DNA"/>
</dbReference>
<dbReference type="OrthoDB" id="10062030at2759"/>
<dbReference type="AlphaFoldDB" id="A0A6J8APD7"/>
<dbReference type="PROSITE" id="PS50994">
    <property type="entry name" value="INTEGRASE"/>
    <property type="match status" value="1"/>
</dbReference>
<evidence type="ECO:0000313" key="2">
    <source>
        <dbReference type="EMBL" id="CAC5371561.1"/>
    </source>
</evidence>
<sequence length="331" mass="38642">MKQYLVGAPLERVAIDILGPLLKTHSGYRYILVLTDYFTRWAEAYPMIGLTTEEVADIFVSQFVTRFGVPKQMHTDRGTQFESKLFQDLCLRLNIDKTRTTAMHPQSDGMVERLNRTLEDILSKYITKHQKDWDKHLQLALMAYRPSEHESTGFSPSMLMFGREIELPVDLIYGSYPDSVETEEKSENDYLKDLRKGLWNIHEVARENMRHASDRQKRQYDTKVHSRQYRVGDAVWIFNPLRRKGLSPKLQPHWIEPYIIKKVYTDLIYKIARQYGSKEIVIHHDRLKPYFGSLDTVPESSSDVIGTGGPEIVSSRPSRLRKKPTYLKDFV</sequence>
<dbReference type="PANTHER" id="PTHR37984">
    <property type="entry name" value="PROTEIN CBG26694"/>
    <property type="match status" value="1"/>
</dbReference>
<dbReference type="InterPro" id="IPR050951">
    <property type="entry name" value="Retrovirus_Pol_polyprotein"/>
</dbReference>
<proteinExistence type="predicted"/>
<dbReference type="SUPFAM" id="SSF53098">
    <property type="entry name" value="Ribonuclease H-like"/>
    <property type="match status" value="1"/>
</dbReference>
<dbReference type="GO" id="GO:0003676">
    <property type="term" value="F:nucleic acid binding"/>
    <property type="evidence" value="ECO:0007669"/>
    <property type="project" value="InterPro"/>
</dbReference>
<gene>
    <name evidence="2" type="ORF">MCOR_9981</name>
</gene>
<feature type="domain" description="Integrase catalytic" evidence="1">
    <location>
        <begin position="5"/>
        <end position="164"/>
    </location>
</feature>
<evidence type="ECO:0000313" key="3">
    <source>
        <dbReference type="Proteomes" id="UP000507470"/>
    </source>
</evidence>
<keyword evidence="3" id="KW-1185">Reference proteome</keyword>
<dbReference type="InterPro" id="IPR036397">
    <property type="entry name" value="RNaseH_sf"/>
</dbReference>
<dbReference type="Pfam" id="PF22938">
    <property type="entry name" value="Integrase_p58_C"/>
    <property type="match status" value="1"/>
</dbReference>
<protein>
    <recommendedName>
        <fullName evidence="1">Integrase catalytic domain-containing protein</fullName>
    </recommendedName>
</protein>
<dbReference type="InterPro" id="IPR054465">
    <property type="entry name" value="Integrase_p58-like_C"/>
</dbReference>